<dbReference type="Pfam" id="PF00498">
    <property type="entry name" value="FHA"/>
    <property type="match status" value="1"/>
</dbReference>
<dbReference type="InterPro" id="IPR000253">
    <property type="entry name" value="FHA_dom"/>
</dbReference>
<organism evidence="2 3">
    <name type="scientific">Symmachiella dynata</name>
    <dbReference type="NCBI Taxonomy" id="2527995"/>
    <lineage>
        <taxon>Bacteria</taxon>
        <taxon>Pseudomonadati</taxon>
        <taxon>Planctomycetota</taxon>
        <taxon>Planctomycetia</taxon>
        <taxon>Planctomycetales</taxon>
        <taxon>Planctomycetaceae</taxon>
        <taxon>Symmachiella</taxon>
    </lineage>
</organism>
<dbReference type="InterPro" id="IPR008984">
    <property type="entry name" value="SMAD_FHA_dom_sf"/>
</dbReference>
<dbReference type="PANTHER" id="PTHR23308">
    <property type="entry name" value="NUCLEAR INHIBITOR OF PROTEIN PHOSPHATASE-1"/>
    <property type="match status" value="1"/>
</dbReference>
<dbReference type="SUPFAM" id="SSF49879">
    <property type="entry name" value="SMAD/FHA domain"/>
    <property type="match status" value="1"/>
</dbReference>
<dbReference type="InterPro" id="IPR050923">
    <property type="entry name" value="Cell_Proc_Reg/RNA_Proc"/>
</dbReference>
<dbReference type="PROSITE" id="PS50006">
    <property type="entry name" value="FHA_DOMAIN"/>
    <property type="match status" value="1"/>
</dbReference>
<evidence type="ECO:0000313" key="3">
    <source>
        <dbReference type="Proteomes" id="UP000319383"/>
    </source>
</evidence>
<keyword evidence="3" id="KW-1185">Reference proteome</keyword>
<accession>A0A517ZXF4</accession>
<reference evidence="2 3" key="1">
    <citation type="submission" date="2019-02" db="EMBL/GenBank/DDBJ databases">
        <title>Deep-cultivation of Planctomycetes and their phenomic and genomic characterization uncovers novel biology.</title>
        <authorList>
            <person name="Wiegand S."/>
            <person name="Jogler M."/>
            <person name="Boedeker C."/>
            <person name="Pinto D."/>
            <person name="Vollmers J."/>
            <person name="Rivas-Marin E."/>
            <person name="Kohn T."/>
            <person name="Peeters S.H."/>
            <person name="Heuer A."/>
            <person name="Rast P."/>
            <person name="Oberbeckmann S."/>
            <person name="Bunk B."/>
            <person name="Jeske O."/>
            <person name="Meyerdierks A."/>
            <person name="Storesund J.E."/>
            <person name="Kallscheuer N."/>
            <person name="Luecker S."/>
            <person name="Lage O.M."/>
            <person name="Pohl T."/>
            <person name="Merkel B.J."/>
            <person name="Hornburger P."/>
            <person name="Mueller R.-W."/>
            <person name="Bruemmer F."/>
            <person name="Labrenz M."/>
            <person name="Spormann A.M."/>
            <person name="Op den Camp H."/>
            <person name="Overmann J."/>
            <person name="Amann R."/>
            <person name="Jetten M.S.M."/>
            <person name="Mascher T."/>
            <person name="Medema M.H."/>
            <person name="Devos D.P."/>
            <person name="Kaster A.-K."/>
            <person name="Ovreas L."/>
            <person name="Rohde M."/>
            <person name="Galperin M.Y."/>
            <person name="Jogler C."/>
        </authorList>
    </citation>
    <scope>NUCLEOTIDE SEQUENCE [LARGE SCALE GENOMIC DNA]</scope>
    <source>
        <strain evidence="2 3">Mal52</strain>
    </source>
</reference>
<protein>
    <submittedName>
        <fullName evidence="2">Oxoglutarate dehydrogenase inhibitor</fullName>
    </submittedName>
</protein>
<dbReference type="KEGG" id="sdyn:Mal52_56680"/>
<dbReference type="SMART" id="SM00240">
    <property type="entry name" value="FHA"/>
    <property type="match status" value="1"/>
</dbReference>
<evidence type="ECO:0000259" key="1">
    <source>
        <dbReference type="PROSITE" id="PS50006"/>
    </source>
</evidence>
<proteinExistence type="predicted"/>
<feature type="domain" description="FHA" evidence="1">
    <location>
        <begin position="23"/>
        <end position="72"/>
    </location>
</feature>
<sequence>MVTFQVVSGLEKGSVYADLPTPVTIGREDDNTIRLNDESVSRFHVKIQDDDGRFILTDLDSTNGTRVNGHPMHMRVLQVGDLVAVGRSLLIFGSEEEISIQQTRDELLNSGVLSSDSHTMSLHGEDQSDAVGSTRADGELFPQGPPEIPRDMRPVHAALVSDVLAYVHDQIAAVLENAEERTGGGEQPRIEVPAAVWQRLLKTEMHLAIYLRRIADPDR</sequence>
<name>A0A517ZXF4_9PLAN</name>
<dbReference type="EMBL" id="CP036276">
    <property type="protein sequence ID" value="QDU47140.1"/>
    <property type="molecule type" value="Genomic_DNA"/>
</dbReference>
<evidence type="ECO:0000313" key="2">
    <source>
        <dbReference type="EMBL" id="QDU47140.1"/>
    </source>
</evidence>
<gene>
    <name evidence="2" type="primary">odhI</name>
    <name evidence="2" type="ORF">Mal52_56680</name>
</gene>
<dbReference type="AlphaFoldDB" id="A0A517ZXF4"/>
<dbReference type="CDD" id="cd00060">
    <property type="entry name" value="FHA"/>
    <property type="match status" value="1"/>
</dbReference>
<dbReference type="Gene3D" id="2.60.200.20">
    <property type="match status" value="1"/>
</dbReference>
<dbReference type="Proteomes" id="UP000319383">
    <property type="component" value="Chromosome"/>
</dbReference>